<gene>
    <name evidence="1" type="ordered locus">Turpa_3428</name>
</gene>
<dbReference type="EMBL" id="CP002959">
    <property type="protein sequence ID" value="AFM14065.1"/>
    <property type="molecule type" value="Genomic_DNA"/>
</dbReference>
<dbReference type="Gene3D" id="3.10.450.530">
    <property type="entry name" value="Ribonuclease toxin, BrnT, of type II toxin-antitoxin system"/>
    <property type="match status" value="1"/>
</dbReference>
<evidence type="ECO:0008006" key="3">
    <source>
        <dbReference type="Google" id="ProtNLM"/>
    </source>
</evidence>
<reference evidence="1 2" key="1">
    <citation type="submission" date="2012-06" db="EMBL/GenBank/DDBJ databases">
        <title>The complete chromosome of genome of Turneriella parva DSM 21527.</title>
        <authorList>
            <consortium name="US DOE Joint Genome Institute (JGI-PGF)"/>
            <person name="Lucas S."/>
            <person name="Han J."/>
            <person name="Lapidus A."/>
            <person name="Bruce D."/>
            <person name="Goodwin L."/>
            <person name="Pitluck S."/>
            <person name="Peters L."/>
            <person name="Kyrpides N."/>
            <person name="Mavromatis K."/>
            <person name="Ivanova N."/>
            <person name="Mikhailova N."/>
            <person name="Chertkov O."/>
            <person name="Detter J.C."/>
            <person name="Tapia R."/>
            <person name="Han C."/>
            <person name="Land M."/>
            <person name="Hauser L."/>
            <person name="Markowitz V."/>
            <person name="Cheng J.-F."/>
            <person name="Hugenholtz P."/>
            <person name="Woyke T."/>
            <person name="Wu D."/>
            <person name="Gronow S."/>
            <person name="Wellnitz S."/>
            <person name="Brambilla E."/>
            <person name="Klenk H.-P."/>
            <person name="Eisen J.A."/>
        </authorList>
    </citation>
    <scope>NUCLEOTIDE SEQUENCE [LARGE SCALE GENOMIC DNA]</scope>
    <source>
        <strain evidence="2">ATCC BAA-1111 / DSM 21527 / NCTC 11395 / H</strain>
    </source>
</reference>
<evidence type="ECO:0000313" key="1">
    <source>
        <dbReference type="EMBL" id="AFM14065.1"/>
    </source>
</evidence>
<dbReference type="STRING" id="869212.Turpa_3428"/>
<protein>
    <recommendedName>
        <fullName evidence="3">BrnT family toxin</fullName>
    </recommendedName>
</protein>
<dbReference type="AlphaFoldDB" id="I4B9V8"/>
<dbReference type="Pfam" id="PF04365">
    <property type="entry name" value="BrnT_toxin"/>
    <property type="match status" value="1"/>
</dbReference>
<sequence>MYYMKLAFTWDENKNASNKQKHGVSFEEASTIFNSSPLEIFEDPDHSDAEDRYIAVGFSDKARALIVVHCENNVGTEIRIISARKATNKERTEVFGG</sequence>
<name>I4B9V8_TURPD</name>
<organism evidence="1 2">
    <name type="scientific">Turneriella parva (strain ATCC BAA-1111 / DSM 21527 / NCTC 11395 / H)</name>
    <name type="common">Leptospira parva</name>
    <dbReference type="NCBI Taxonomy" id="869212"/>
    <lineage>
        <taxon>Bacteria</taxon>
        <taxon>Pseudomonadati</taxon>
        <taxon>Spirochaetota</taxon>
        <taxon>Spirochaetia</taxon>
        <taxon>Leptospirales</taxon>
        <taxon>Leptospiraceae</taxon>
        <taxon>Turneriella</taxon>
    </lineage>
</organism>
<dbReference type="HOGENOM" id="CLU_149290_1_2_12"/>
<keyword evidence="2" id="KW-1185">Reference proteome</keyword>
<evidence type="ECO:0000313" key="2">
    <source>
        <dbReference type="Proteomes" id="UP000006048"/>
    </source>
</evidence>
<dbReference type="KEGG" id="tpx:Turpa_3428"/>
<dbReference type="Proteomes" id="UP000006048">
    <property type="component" value="Chromosome"/>
</dbReference>
<accession>I4B9V8</accession>
<proteinExistence type="predicted"/>
<dbReference type="InterPro" id="IPR007460">
    <property type="entry name" value="BrnT_toxin"/>
</dbReference>
<dbReference type="InterPro" id="IPR038573">
    <property type="entry name" value="BrnT_sf"/>
</dbReference>